<dbReference type="AlphaFoldDB" id="A0A6J7NCA2"/>
<proteinExistence type="predicted"/>
<evidence type="ECO:0000256" key="1">
    <source>
        <dbReference type="ARBA" id="ARBA00023002"/>
    </source>
</evidence>
<dbReference type="Pfam" id="PF00296">
    <property type="entry name" value="Bac_luciferase"/>
    <property type="match status" value="1"/>
</dbReference>
<sequence>MFQLRFDLRVPPMANVTHADQYRTMLEMVRWADTRGFAGTVVSEHHGTPDGFMCSPLIVASAILGSTRNLTCMISALLVPLHDPLRLAEDIATIDNLAPGRLIVVAALGYRENEFEMFAKARPKRARLLEDAVHVMQTAWRGEPFEWDGRACWITPRPTTAPHPHLWIGGSVEKSARRAARLGLPFQPMVYDPALTDAYYDEARTVGFDTPFAAMSNGPGLVIVSEDPEAVWARIGPNLLFDAEQYANWQYADQRSDWAVEASTVAELRAAGQHAIITPDECIELARRDGAVLLHPICGGIDPEIGWESLELVHNKVMPALAAS</sequence>
<dbReference type="SUPFAM" id="SSF51679">
    <property type="entry name" value="Bacterial luciferase-like"/>
    <property type="match status" value="1"/>
</dbReference>
<name>A0A6J7NCA2_9ZZZZ</name>
<organism evidence="6">
    <name type="scientific">freshwater metagenome</name>
    <dbReference type="NCBI Taxonomy" id="449393"/>
    <lineage>
        <taxon>unclassified sequences</taxon>
        <taxon>metagenomes</taxon>
        <taxon>ecological metagenomes</taxon>
    </lineage>
</organism>
<dbReference type="PANTHER" id="PTHR30137:SF8">
    <property type="entry name" value="BLR5498 PROTEIN"/>
    <property type="match status" value="1"/>
</dbReference>
<dbReference type="EMBL" id="CAFBOS010000043">
    <property type="protein sequence ID" value="CAB4989915.1"/>
    <property type="molecule type" value="Genomic_DNA"/>
</dbReference>
<protein>
    <submittedName>
        <fullName evidence="6">Unannotated protein</fullName>
    </submittedName>
</protein>
<dbReference type="Gene3D" id="3.20.20.30">
    <property type="entry name" value="Luciferase-like domain"/>
    <property type="match status" value="1"/>
</dbReference>
<reference evidence="6" key="1">
    <citation type="submission" date="2020-05" db="EMBL/GenBank/DDBJ databases">
        <authorList>
            <person name="Chiriac C."/>
            <person name="Salcher M."/>
            <person name="Ghai R."/>
            <person name="Kavagutti S V."/>
        </authorList>
    </citation>
    <scope>NUCLEOTIDE SEQUENCE</scope>
</reference>
<keyword evidence="2" id="KW-0503">Monooxygenase</keyword>
<feature type="domain" description="Luciferase-like" evidence="3">
    <location>
        <begin position="17"/>
        <end position="284"/>
    </location>
</feature>
<dbReference type="GO" id="GO:0004497">
    <property type="term" value="F:monooxygenase activity"/>
    <property type="evidence" value="ECO:0007669"/>
    <property type="project" value="UniProtKB-KW"/>
</dbReference>
<dbReference type="InterPro" id="IPR036661">
    <property type="entry name" value="Luciferase-like_sf"/>
</dbReference>
<dbReference type="PANTHER" id="PTHR30137">
    <property type="entry name" value="LUCIFERASE-LIKE MONOOXYGENASE"/>
    <property type="match status" value="1"/>
</dbReference>
<evidence type="ECO:0000259" key="3">
    <source>
        <dbReference type="Pfam" id="PF00296"/>
    </source>
</evidence>
<accession>A0A6J7NCA2</accession>
<keyword evidence="1" id="KW-0560">Oxidoreductase</keyword>
<dbReference type="GO" id="GO:0016705">
    <property type="term" value="F:oxidoreductase activity, acting on paired donors, with incorporation or reduction of molecular oxygen"/>
    <property type="evidence" value="ECO:0007669"/>
    <property type="project" value="InterPro"/>
</dbReference>
<dbReference type="InterPro" id="IPR050766">
    <property type="entry name" value="Bact_Lucif_Oxidored"/>
</dbReference>
<dbReference type="GO" id="GO:0005829">
    <property type="term" value="C:cytosol"/>
    <property type="evidence" value="ECO:0007669"/>
    <property type="project" value="TreeGrafter"/>
</dbReference>
<evidence type="ECO:0000313" key="4">
    <source>
        <dbReference type="EMBL" id="CAB4733859.1"/>
    </source>
</evidence>
<dbReference type="InterPro" id="IPR011251">
    <property type="entry name" value="Luciferase-like_dom"/>
</dbReference>
<dbReference type="EMBL" id="CAFBMH010000019">
    <property type="protein sequence ID" value="CAB4899439.1"/>
    <property type="molecule type" value="Genomic_DNA"/>
</dbReference>
<gene>
    <name evidence="4" type="ORF">UFOPK2754_00672</name>
    <name evidence="5" type="ORF">UFOPK3543_00777</name>
    <name evidence="6" type="ORF">UFOPK3967_00935</name>
</gene>
<dbReference type="EMBL" id="CAEZYR010000017">
    <property type="protein sequence ID" value="CAB4733859.1"/>
    <property type="molecule type" value="Genomic_DNA"/>
</dbReference>
<evidence type="ECO:0000256" key="2">
    <source>
        <dbReference type="ARBA" id="ARBA00023033"/>
    </source>
</evidence>
<evidence type="ECO:0000313" key="6">
    <source>
        <dbReference type="EMBL" id="CAB4989915.1"/>
    </source>
</evidence>
<evidence type="ECO:0000313" key="5">
    <source>
        <dbReference type="EMBL" id="CAB4899439.1"/>
    </source>
</evidence>